<comment type="caution">
    <text evidence="7">The sequence shown here is derived from an EMBL/GenBank/DDBJ whole genome shotgun (WGS) entry which is preliminary data.</text>
</comment>
<dbReference type="AlphaFoldDB" id="A0A9R1W921"/>
<reference evidence="7 8" key="1">
    <citation type="journal article" date="2017" name="Nat. Commun.">
        <title>Genome assembly with in vitro proximity ligation data and whole-genome triplication in lettuce.</title>
        <authorList>
            <person name="Reyes-Chin-Wo S."/>
            <person name="Wang Z."/>
            <person name="Yang X."/>
            <person name="Kozik A."/>
            <person name="Arikit S."/>
            <person name="Song C."/>
            <person name="Xia L."/>
            <person name="Froenicke L."/>
            <person name="Lavelle D.O."/>
            <person name="Truco M.J."/>
            <person name="Xia R."/>
            <person name="Zhu S."/>
            <person name="Xu C."/>
            <person name="Xu H."/>
            <person name="Xu X."/>
            <person name="Cox K."/>
            <person name="Korf I."/>
            <person name="Meyers B.C."/>
            <person name="Michelmore R.W."/>
        </authorList>
    </citation>
    <scope>NUCLEOTIDE SEQUENCE [LARGE SCALE GENOMIC DNA]</scope>
    <source>
        <strain evidence="8">cv. Salinas</strain>
        <tissue evidence="7">Seedlings</tissue>
    </source>
</reference>
<dbReference type="InterPro" id="IPR004330">
    <property type="entry name" value="FAR1_DNA_bnd_dom"/>
</dbReference>
<name>A0A9R1W921_LACSA</name>
<dbReference type="SMART" id="SM00575">
    <property type="entry name" value="ZnF_PMZ"/>
    <property type="match status" value="1"/>
</dbReference>
<evidence type="ECO:0000256" key="1">
    <source>
        <dbReference type="ARBA" id="ARBA00022723"/>
    </source>
</evidence>
<dbReference type="Pfam" id="PF10551">
    <property type="entry name" value="MULE"/>
    <property type="match status" value="1"/>
</dbReference>
<keyword evidence="8" id="KW-1185">Reference proteome</keyword>
<feature type="signal peptide" evidence="5">
    <location>
        <begin position="1"/>
        <end position="23"/>
    </location>
</feature>
<evidence type="ECO:0000256" key="3">
    <source>
        <dbReference type="ARBA" id="ARBA00022833"/>
    </source>
</evidence>
<protein>
    <recommendedName>
        <fullName evidence="6">SWIM-type domain-containing protein</fullName>
    </recommendedName>
</protein>
<evidence type="ECO:0000259" key="6">
    <source>
        <dbReference type="PROSITE" id="PS50966"/>
    </source>
</evidence>
<feature type="chain" id="PRO_5040265939" description="SWIM-type domain-containing protein" evidence="5">
    <location>
        <begin position="24"/>
        <end position="884"/>
    </location>
</feature>
<gene>
    <name evidence="7" type="ORF">LSAT_V11C300145630</name>
</gene>
<dbReference type="Pfam" id="PF03101">
    <property type="entry name" value="FAR1"/>
    <property type="match status" value="1"/>
</dbReference>
<evidence type="ECO:0000256" key="4">
    <source>
        <dbReference type="PROSITE-ProRule" id="PRU00325"/>
    </source>
</evidence>
<dbReference type="PANTHER" id="PTHR47718">
    <property type="entry name" value="OS01G0519700 PROTEIN"/>
    <property type="match status" value="1"/>
</dbReference>
<keyword evidence="1" id="KW-0479">Metal-binding</keyword>
<dbReference type="GO" id="GO:0008270">
    <property type="term" value="F:zinc ion binding"/>
    <property type="evidence" value="ECO:0007669"/>
    <property type="project" value="UniProtKB-KW"/>
</dbReference>
<evidence type="ECO:0000313" key="7">
    <source>
        <dbReference type="EMBL" id="KAJ0218562.1"/>
    </source>
</evidence>
<keyword evidence="2 4" id="KW-0863">Zinc-finger</keyword>
<dbReference type="InterPro" id="IPR006564">
    <property type="entry name" value="Znf_PMZ"/>
</dbReference>
<dbReference type="PROSITE" id="PS50966">
    <property type="entry name" value="ZF_SWIM"/>
    <property type="match status" value="1"/>
</dbReference>
<keyword evidence="3" id="KW-0862">Zinc</keyword>
<evidence type="ECO:0000256" key="5">
    <source>
        <dbReference type="SAM" id="SignalP"/>
    </source>
</evidence>
<proteinExistence type="predicted"/>
<feature type="domain" description="SWIM-type" evidence="6">
    <location>
        <begin position="688"/>
        <end position="724"/>
    </location>
</feature>
<organism evidence="7 8">
    <name type="scientific">Lactuca sativa</name>
    <name type="common">Garden lettuce</name>
    <dbReference type="NCBI Taxonomy" id="4236"/>
    <lineage>
        <taxon>Eukaryota</taxon>
        <taxon>Viridiplantae</taxon>
        <taxon>Streptophyta</taxon>
        <taxon>Embryophyta</taxon>
        <taxon>Tracheophyta</taxon>
        <taxon>Spermatophyta</taxon>
        <taxon>Magnoliopsida</taxon>
        <taxon>eudicotyledons</taxon>
        <taxon>Gunneridae</taxon>
        <taxon>Pentapetalae</taxon>
        <taxon>asterids</taxon>
        <taxon>campanulids</taxon>
        <taxon>Asterales</taxon>
        <taxon>Asteraceae</taxon>
        <taxon>Cichorioideae</taxon>
        <taxon>Cichorieae</taxon>
        <taxon>Lactucinae</taxon>
        <taxon>Lactuca</taxon>
    </lineage>
</organism>
<dbReference type="EMBL" id="NBSK02000003">
    <property type="protein sequence ID" value="KAJ0218562.1"/>
    <property type="molecule type" value="Genomic_DNA"/>
</dbReference>
<accession>A0A9R1W921</accession>
<keyword evidence="5" id="KW-0732">Signal</keyword>
<evidence type="ECO:0000256" key="2">
    <source>
        <dbReference type="ARBA" id="ARBA00022771"/>
    </source>
</evidence>
<dbReference type="Proteomes" id="UP000235145">
    <property type="component" value="Unassembled WGS sequence"/>
</dbReference>
<dbReference type="PANTHER" id="PTHR47718:SF12">
    <property type="entry name" value="PROTEIN FAR1-RELATED SEQUENCE"/>
    <property type="match status" value="1"/>
</dbReference>
<dbReference type="InterPro" id="IPR007527">
    <property type="entry name" value="Znf_SWIM"/>
</dbReference>
<dbReference type="InterPro" id="IPR018289">
    <property type="entry name" value="MULE_transposase_dom"/>
</dbReference>
<evidence type="ECO:0000313" key="8">
    <source>
        <dbReference type="Proteomes" id="UP000235145"/>
    </source>
</evidence>
<sequence length="884" mass="103601">MNRYDRNFVPFAFFLFCIDLVSLIVGESLPEIIYKHSRNFLAMGDQEPDVNNHIYEEHYLASDDDNGIEDFDFPDNDTLYNDRFQTGESGNPNLEDANNDEDENHFVDEDIEVNIDYSEGQPHVTHEDTEFNIDFSEGQPHVTHDYVSPGGTLYWTPIVLDDIKPKKKMYRKYALKSGFDVRLGRVQKTKNGIITNRHLVCNREGNPNTSKVDTLDIQHKKTQRMKDLFRRNCKAKVVLEIIPGTLRYVVSDFVEQHNHDLFSKGNMHLSRSKRKLDYSQKKFIHNLSKQKIGPVKVHRLYSALQVSPSVRGGLVTNFKNARRNLNYYIGGRDAKFLVDKMNDRKKNFPSFTFEYKVLNKRLNFLFWADETGKYSYNSFGDVASLDPTFSMNKYDMVFVPFTGIDNHKKIKEDGVSYEWLLRAFLKAFRKQPQLVLSDQDPALKKAIDKVFSLAHHRLCMWYITKKLPNKNQLIQILSIEDATTNQKFRKRFHSIIWNSKLEPHEFENVWRQMLEEFKITGNTWMNTMYALRKSWIPAFFKHIPMSGLMRTTSLSESQNWSFQTTTLTGSYLVMFMMTFESVMERQRHNQILNDFNITTTFPKFITRTPYEPHASNVYTRKIFYQVQKEISRAEDNCFQKNVISSNGVDTIIVLEKTKNITIRQTNDVDVDDKDEEYNYDCLIRDTEYTVTHSTKDGSFKCTCMHFEHVGILCRHIFCVFKFYGIEQIPEKYILKRWHRDVIPTELLKRRFNNSFDDSNSDMTAIDIFLTVDRCVYFLSHDAAKLKLYLDEQNKLKKNSADPFKKLLGVVGPDVESDVNDIQNPIDIRNKGCGSRGKRLKSTKEMIEKERSKPKKKCATCEQMLTLLEAYLVPKYQAYKTLQNL</sequence>